<keyword evidence="1" id="KW-0812">Transmembrane</keyword>
<evidence type="ECO:0000259" key="2">
    <source>
        <dbReference type="Pfam" id="PF07331"/>
    </source>
</evidence>
<evidence type="ECO:0000256" key="1">
    <source>
        <dbReference type="SAM" id="Phobius"/>
    </source>
</evidence>
<name>A0ABS4WA59_9MICC</name>
<feature type="transmembrane region" description="Helical" evidence="1">
    <location>
        <begin position="70"/>
        <end position="91"/>
    </location>
</feature>
<evidence type="ECO:0000313" key="4">
    <source>
        <dbReference type="Proteomes" id="UP000766570"/>
    </source>
</evidence>
<keyword evidence="1" id="KW-0472">Membrane</keyword>
<reference evidence="3 4" key="1">
    <citation type="submission" date="2021-03" db="EMBL/GenBank/DDBJ databases">
        <title>Sequencing the genomes of 1000 actinobacteria strains.</title>
        <authorList>
            <person name="Klenk H.-P."/>
        </authorList>
    </citation>
    <scope>NUCLEOTIDE SEQUENCE [LARGE SCALE GENOMIC DNA]</scope>
    <source>
        <strain evidence="3 4">DSM 15454</strain>
    </source>
</reference>
<feature type="transmembrane region" description="Helical" evidence="1">
    <location>
        <begin position="103"/>
        <end position="122"/>
    </location>
</feature>
<organism evidence="3 4">
    <name type="scientific">Paeniglutamicibacter psychrophenolicus</name>
    <dbReference type="NCBI Taxonomy" id="257454"/>
    <lineage>
        <taxon>Bacteria</taxon>
        <taxon>Bacillati</taxon>
        <taxon>Actinomycetota</taxon>
        <taxon>Actinomycetes</taxon>
        <taxon>Micrococcales</taxon>
        <taxon>Micrococcaceae</taxon>
        <taxon>Paeniglutamicibacter</taxon>
    </lineage>
</organism>
<sequence>MTDQPSIDEIDQDAAIEAAHHHEEPLVRDLPVRLRELVAVVTCIGLGIWILVAGKDIIVRGSAELGPVFWPNMLGAGLILFGVVIVLNNVLRGVRKADVPERITTSGLVMFGMAMAVAIGYLLLWNVLQFWIITFVALALFTLVLGGRSWKAVLAFPAVTTAVLHFLFIVALRVPL</sequence>
<feature type="domain" description="DUF1468" evidence="2">
    <location>
        <begin position="42"/>
        <end position="176"/>
    </location>
</feature>
<accession>A0ABS4WA59</accession>
<gene>
    <name evidence="3" type="ORF">JOF46_000997</name>
</gene>
<protein>
    <submittedName>
        <fullName evidence="3">Na+-driven multidrug efflux pump</fullName>
    </submittedName>
</protein>
<feature type="transmembrane region" description="Helical" evidence="1">
    <location>
        <begin position="37"/>
        <end position="58"/>
    </location>
</feature>
<dbReference type="Proteomes" id="UP000766570">
    <property type="component" value="Unassembled WGS sequence"/>
</dbReference>
<keyword evidence="4" id="KW-1185">Reference proteome</keyword>
<dbReference type="EMBL" id="JAGIOE010000001">
    <property type="protein sequence ID" value="MBP2373085.1"/>
    <property type="molecule type" value="Genomic_DNA"/>
</dbReference>
<proteinExistence type="predicted"/>
<dbReference type="RefSeq" id="WP_209906313.1">
    <property type="nucleotide sequence ID" value="NZ_BAAAMI010000019.1"/>
</dbReference>
<dbReference type="Pfam" id="PF07331">
    <property type="entry name" value="TctB"/>
    <property type="match status" value="1"/>
</dbReference>
<feature type="transmembrane region" description="Helical" evidence="1">
    <location>
        <begin position="153"/>
        <end position="174"/>
    </location>
</feature>
<dbReference type="InterPro" id="IPR009936">
    <property type="entry name" value="DUF1468"/>
</dbReference>
<feature type="transmembrane region" description="Helical" evidence="1">
    <location>
        <begin position="128"/>
        <end position="146"/>
    </location>
</feature>
<comment type="caution">
    <text evidence="3">The sequence shown here is derived from an EMBL/GenBank/DDBJ whole genome shotgun (WGS) entry which is preliminary data.</text>
</comment>
<keyword evidence="1" id="KW-1133">Transmembrane helix</keyword>
<evidence type="ECO:0000313" key="3">
    <source>
        <dbReference type="EMBL" id="MBP2373085.1"/>
    </source>
</evidence>